<dbReference type="Proteomes" id="UP000824175">
    <property type="component" value="Unassembled WGS sequence"/>
</dbReference>
<keyword evidence="3 6" id="KW-0489">Methyltransferase</keyword>
<keyword evidence="2 6" id="KW-0698">rRNA processing</keyword>
<evidence type="ECO:0000256" key="2">
    <source>
        <dbReference type="ARBA" id="ARBA00022552"/>
    </source>
</evidence>
<dbReference type="AlphaFoldDB" id="A0A9D1HP85"/>
<keyword evidence="5 6" id="KW-0949">S-adenosyl-L-methionine</keyword>
<protein>
    <recommendedName>
        <fullName evidence="6">Ribosomal RNA small subunit methyltransferase G</fullName>
        <ecNumber evidence="6">2.1.1.-</ecNumber>
    </recommendedName>
    <alternativeName>
        <fullName evidence="6">16S rRNA 7-methylguanosine methyltransferase</fullName>
        <shortName evidence="6">16S rRNA m7G methyltransferase</shortName>
    </alternativeName>
</protein>
<organism evidence="7 8">
    <name type="scientific">Candidatus Fimiplasma intestinipullorum</name>
    <dbReference type="NCBI Taxonomy" id="2840825"/>
    <lineage>
        <taxon>Bacteria</taxon>
        <taxon>Bacillati</taxon>
        <taxon>Bacillota</taxon>
        <taxon>Clostridia</taxon>
        <taxon>Eubacteriales</taxon>
        <taxon>Candidatus Fimiplasma</taxon>
    </lineage>
</organism>
<feature type="binding site" evidence="6">
    <location>
        <begin position="127"/>
        <end position="128"/>
    </location>
    <ligand>
        <name>S-adenosyl-L-methionine</name>
        <dbReference type="ChEBI" id="CHEBI:59789"/>
    </ligand>
</feature>
<dbReference type="NCBIfam" id="TIGR00138">
    <property type="entry name" value="rsmG_gidB"/>
    <property type="match status" value="1"/>
</dbReference>
<comment type="similarity">
    <text evidence="6">Belongs to the methyltransferase superfamily. RNA methyltransferase RsmG family.</text>
</comment>
<evidence type="ECO:0000313" key="7">
    <source>
        <dbReference type="EMBL" id="HIU12944.1"/>
    </source>
</evidence>
<evidence type="ECO:0000256" key="5">
    <source>
        <dbReference type="ARBA" id="ARBA00022691"/>
    </source>
</evidence>
<accession>A0A9D1HP85</accession>
<dbReference type="GO" id="GO:0005829">
    <property type="term" value="C:cytosol"/>
    <property type="evidence" value="ECO:0007669"/>
    <property type="project" value="TreeGrafter"/>
</dbReference>
<evidence type="ECO:0000256" key="4">
    <source>
        <dbReference type="ARBA" id="ARBA00022679"/>
    </source>
</evidence>
<keyword evidence="1 6" id="KW-0963">Cytoplasm</keyword>
<sequence>MDIQAFIDALKAQGIELTSRMLEQFELYYTLLVEWNEKMNLTHITQKQDVYLKHFYDSLTLAFDHPLSHEHLMDIGAGAGFPSIPLKIVYPDIRVTIVDSLNKRITFLNHLIDALALEQVEAVAARAEAYAADHREQADIVTARAVARLQILDELCLPLVKPGGWFIALKGSQGEVEWQEACHGVQKLGGRLEHMHAFTLPGTEEKRVNLYIYKEKATPKAYPRLFAKIKKNPL</sequence>
<dbReference type="PANTHER" id="PTHR31760">
    <property type="entry name" value="S-ADENOSYL-L-METHIONINE-DEPENDENT METHYLTRANSFERASES SUPERFAMILY PROTEIN"/>
    <property type="match status" value="1"/>
</dbReference>
<gene>
    <name evidence="6 7" type="primary">rsmG</name>
    <name evidence="7" type="ORF">IAD15_02615</name>
</gene>
<evidence type="ECO:0000313" key="8">
    <source>
        <dbReference type="Proteomes" id="UP000824175"/>
    </source>
</evidence>
<keyword evidence="4 6" id="KW-0808">Transferase</keyword>
<dbReference type="FunFam" id="3.40.50.150:FF:000041">
    <property type="entry name" value="Ribosomal RNA small subunit methyltransferase G"/>
    <property type="match status" value="1"/>
</dbReference>
<comment type="function">
    <text evidence="6">Specifically methylates the N7 position of a guanine in 16S rRNA.</text>
</comment>
<reference evidence="7" key="1">
    <citation type="submission" date="2020-10" db="EMBL/GenBank/DDBJ databases">
        <authorList>
            <person name="Gilroy R."/>
        </authorList>
    </citation>
    <scope>NUCLEOTIDE SEQUENCE</scope>
    <source>
        <strain evidence="7">CHK195-11698</strain>
    </source>
</reference>
<dbReference type="GO" id="GO:0070043">
    <property type="term" value="F:rRNA (guanine-N7-)-methyltransferase activity"/>
    <property type="evidence" value="ECO:0007669"/>
    <property type="project" value="UniProtKB-UniRule"/>
</dbReference>
<dbReference type="InterPro" id="IPR029063">
    <property type="entry name" value="SAM-dependent_MTases_sf"/>
</dbReference>
<dbReference type="Gene3D" id="3.40.50.150">
    <property type="entry name" value="Vaccinia Virus protein VP39"/>
    <property type="match status" value="1"/>
</dbReference>
<dbReference type="PANTHER" id="PTHR31760:SF0">
    <property type="entry name" value="S-ADENOSYL-L-METHIONINE-DEPENDENT METHYLTRANSFERASES SUPERFAMILY PROTEIN"/>
    <property type="match status" value="1"/>
</dbReference>
<dbReference type="HAMAP" id="MF_00074">
    <property type="entry name" value="16SrRNA_methyltr_G"/>
    <property type="match status" value="1"/>
</dbReference>
<comment type="caution">
    <text evidence="7">The sequence shown here is derived from an EMBL/GenBank/DDBJ whole genome shotgun (WGS) entry which is preliminary data.</text>
</comment>
<dbReference type="SUPFAM" id="SSF53335">
    <property type="entry name" value="S-adenosyl-L-methionine-dependent methyltransferases"/>
    <property type="match status" value="1"/>
</dbReference>
<feature type="binding site" evidence="6">
    <location>
        <position position="81"/>
    </location>
    <ligand>
        <name>S-adenosyl-L-methionine</name>
        <dbReference type="ChEBI" id="CHEBI:59789"/>
    </ligand>
</feature>
<dbReference type="Pfam" id="PF02527">
    <property type="entry name" value="GidB"/>
    <property type="match status" value="1"/>
</dbReference>
<comment type="caution">
    <text evidence="6">Lacks conserved residue(s) required for the propagation of feature annotation.</text>
</comment>
<evidence type="ECO:0000256" key="1">
    <source>
        <dbReference type="ARBA" id="ARBA00022490"/>
    </source>
</evidence>
<dbReference type="PIRSF" id="PIRSF003078">
    <property type="entry name" value="GidB"/>
    <property type="match status" value="1"/>
</dbReference>
<reference evidence="7" key="2">
    <citation type="journal article" date="2021" name="PeerJ">
        <title>Extensive microbial diversity within the chicken gut microbiome revealed by metagenomics and culture.</title>
        <authorList>
            <person name="Gilroy R."/>
            <person name="Ravi A."/>
            <person name="Getino M."/>
            <person name="Pursley I."/>
            <person name="Horton D.L."/>
            <person name="Alikhan N.F."/>
            <person name="Baker D."/>
            <person name="Gharbi K."/>
            <person name="Hall N."/>
            <person name="Watson M."/>
            <person name="Adriaenssens E.M."/>
            <person name="Foster-Nyarko E."/>
            <person name="Jarju S."/>
            <person name="Secka A."/>
            <person name="Antonio M."/>
            <person name="Oren A."/>
            <person name="Chaudhuri R.R."/>
            <person name="La Ragione R."/>
            <person name="Hildebrand F."/>
            <person name="Pallen M.J."/>
        </authorList>
    </citation>
    <scope>NUCLEOTIDE SEQUENCE</scope>
    <source>
        <strain evidence="7">CHK195-11698</strain>
    </source>
</reference>
<feature type="binding site" evidence="6">
    <location>
        <position position="76"/>
    </location>
    <ligand>
        <name>S-adenosyl-L-methionine</name>
        <dbReference type="ChEBI" id="CHEBI:59789"/>
    </ligand>
</feature>
<evidence type="ECO:0000256" key="3">
    <source>
        <dbReference type="ARBA" id="ARBA00022603"/>
    </source>
</evidence>
<feature type="binding site" evidence="6">
    <location>
        <position position="144"/>
    </location>
    <ligand>
        <name>S-adenosyl-L-methionine</name>
        <dbReference type="ChEBI" id="CHEBI:59789"/>
    </ligand>
</feature>
<dbReference type="EC" id="2.1.1.-" evidence="6"/>
<evidence type="ECO:0000256" key="6">
    <source>
        <dbReference type="HAMAP-Rule" id="MF_00074"/>
    </source>
</evidence>
<proteinExistence type="inferred from homology"/>
<name>A0A9D1HP85_9FIRM</name>
<dbReference type="InterPro" id="IPR003682">
    <property type="entry name" value="rRNA_ssu_MeTfrase_G"/>
</dbReference>
<dbReference type="EMBL" id="DVMJ01000017">
    <property type="protein sequence ID" value="HIU12944.1"/>
    <property type="molecule type" value="Genomic_DNA"/>
</dbReference>
<comment type="subcellular location">
    <subcellularLocation>
        <location evidence="6">Cytoplasm</location>
    </subcellularLocation>
</comment>